<dbReference type="InterPro" id="IPR051829">
    <property type="entry name" value="Multiheme_Cytochr_ET"/>
</dbReference>
<sequence>MMRKVLLTLALVALSASVGWSVDFDHRDHLEEYFPGLSCHVCHVPDAKSIVPDKEVCLFCHDKPLVDASRLGTTKTHGVTWALNHRTQAKSDDMECTACHRQSDCFDCHAAGFADEQGDFGNAMINVHKSDFHVTHPVAARTDQQLCASCHESRFCSDCHDSFRGRTGRAGGPSHARFFGIDGIGDIETVHAGMTPETNCDDCHLQGSVAPGFHDWSTGHARDARRNLTTCQACHPGGDVCMNCHSAKGGVVGFSPHGKNWGDRAGRLKDASNGKTCRRCHDQY</sequence>
<dbReference type="InterPro" id="IPR036280">
    <property type="entry name" value="Multihaem_cyt_sf"/>
</dbReference>
<organism evidence="3 4">
    <name type="scientific">Geoalkalibacter subterraneus</name>
    <dbReference type="NCBI Taxonomy" id="483547"/>
    <lineage>
        <taxon>Bacteria</taxon>
        <taxon>Pseudomonadati</taxon>
        <taxon>Thermodesulfobacteriota</taxon>
        <taxon>Desulfuromonadia</taxon>
        <taxon>Desulfuromonadales</taxon>
        <taxon>Geoalkalibacteraceae</taxon>
        <taxon>Geoalkalibacter</taxon>
    </lineage>
</organism>
<accession>A0A0B5FQB8</accession>
<dbReference type="RefSeq" id="WP_040199182.1">
    <property type="nucleotide sequence ID" value="NZ_CP010311.1"/>
</dbReference>
<keyword evidence="1 2" id="KW-0732">Signal</keyword>
<feature type="chain" id="PRO_5002103020" evidence="2">
    <location>
        <begin position="22"/>
        <end position="284"/>
    </location>
</feature>
<dbReference type="STRING" id="483547.GSUB_03330"/>
<evidence type="ECO:0000256" key="2">
    <source>
        <dbReference type="SAM" id="SignalP"/>
    </source>
</evidence>
<evidence type="ECO:0000256" key="1">
    <source>
        <dbReference type="ARBA" id="ARBA00022729"/>
    </source>
</evidence>
<feature type="signal peptide" evidence="2">
    <location>
        <begin position="1"/>
        <end position="21"/>
    </location>
</feature>
<dbReference type="HOGENOM" id="CLU_905291_0_0_7"/>
<dbReference type="AlphaFoldDB" id="A0A0B5FQB8"/>
<proteinExistence type="predicted"/>
<dbReference type="EMBL" id="CP010311">
    <property type="protein sequence ID" value="AJF05796.1"/>
    <property type="molecule type" value="Genomic_DNA"/>
</dbReference>
<reference evidence="3 4" key="1">
    <citation type="journal article" date="2015" name="Genome Announc.">
        <title>Genomes of Geoalkalibacter ferrihydriticus Z-0531T and Geoalkalibacter subterraneus Red1T, Two Haloalkaliphilic Metal-Reducing Deltaproteobacteria.</title>
        <authorList>
            <person name="Badalamenti J.P."/>
            <person name="Krajmalnik-Brown R."/>
            <person name="Torres C.I."/>
            <person name="Bond D.R."/>
        </authorList>
    </citation>
    <scope>NUCLEOTIDE SEQUENCE [LARGE SCALE GENOMIC DNA]</scope>
    <source>
        <strain evidence="3 4">Red1</strain>
    </source>
</reference>
<evidence type="ECO:0000313" key="3">
    <source>
        <dbReference type="EMBL" id="AJF05796.1"/>
    </source>
</evidence>
<name>A0A0B5FQB8_9BACT</name>
<dbReference type="SUPFAM" id="SSF48695">
    <property type="entry name" value="Multiheme cytochromes"/>
    <property type="match status" value="1"/>
</dbReference>
<evidence type="ECO:0000313" key="4">
    <source>
        <dbReference type="Proteomes" id="UP000035036"/>
    </source>
</evidence>
<keyword evidence="4" id="KW-1185">Reference proteome</keyword>
<dbReference type="KEGG" id="gsb:GSUB_03330"/>
<dbReference type="OrthoDB" id="9788951at2"/>
<dbReference type="Proteomes" id="UP000035036">
    <property type="component" value="Chromosome"/>
</dbReference>
<dbReference type="PANTHER" id="PTHR35038">
    <property type="entry name" value="DISSIMILATORY SULFITE REDUCTASE SIRA"/>
    <property type="match status" value="1"/>
</dbReference>
<gene>
    <name evidence="3" type="ORF">GSUB_03330</name>
</gene>
<protein>
    <submittedName>
        <fullName evidence="3">Cytochrome C</fullName>
    </submittedName>
</protein>